<evidence type="ECO:0000256" key="7">
    <source>
        <dbReference type="ARBA" id="ARBA00023054"/>
    </source>
</evidence>
<dbReference type="Gene3D" id="3.40.50.300">
    <property type="entry name" value="P-loop containing nucleotide triphosphate hydrolases"/>
    <property type="match status" value="1"/>
</dbReference>
<keyword evidence="9" id="KW-0206">Cytoskeleton</keyword>
<dbReference type="PROSITE" id="PS50943">
    <property type="entry name" value="HTH_CROC1"/>
    <property type="match status" value="1"/>
</dbReference>
<evidence type="ECO:0000256" key="8">
    <source>
        <dbReference type="ARBA" id="ARBA00023175"/>
    </source>
</evidence>
<evidence type="ECO:0000256" key="9">
    <source>
        <dbReference type="ARBA" id="ARBA00023212"/>
    </source>
</evidence>
<dbReference type="SMART" id="SM00530">
    <property type="entry name" value="HTH_XRE"/>
    <property type="match status" value="1"/>
</dbReference>
<feature type="repeat" description="TPR" evidence="10">
    <location>
        <begin position="548"/>
        <end position="581"/>
    </location>
</feature>
<keyword evidence="7" id="KW-0175">Coiled coil</keyword>
<dbReference type="Pfam" id="PF25000">
    <property type="entry name" value="DUF7779"/>
    <property type="match status" value="1"/>
</dbReference>
<dbReference type="InterPro" id="IPR056681">
    <property type="entry name" value="DUF7779"/>
</dbReference>
<dbReference type="Gene3D" id="1.10.260.40">
    <property type="entry name" value="lambda repressor-like DNA-binding domains"/>
    <property type="match status" value="1"/>
</dbReference>
<dbReference type="InterPro" id="IPR001387">
    <property type="entry name" value="Cro/C1-type_HTH"/>
</dbReference>
<dbReference type="Pfam" id="PF01381">
    <property type="entry name" value="HTH_3"/>
    <property type="match status" value="1"/>
</dbReference>
<evidence type="ECO:0000256" key="3">
    <source>
        <dbReference type="ARBA" id="ARBA00022490"/>
    </source>
</evidence>
<dbReference type="PRINTS" id="PR00381">
    <property type="entry name" value="KINESINLIGHT"/>
</dbReference>
<dbReference type="InterPro" id="IPR010982">
    <property type="entry name" value="Lambda_DNA-bd_dom_sf"/>
</dbReference>
<dbReference type="SUPFAM" id="SSF48452">
    <property type="entry name" value="TPR-like"/>
    <property type="match status" value="3"/>
</dbReference>
<dbReference type="Proteomes" id="UP001344906">
    <property type="component" value="Unassembled WGS sequence"/>
</dbReference>
<protein>
    <submittedName>
        <fullName evidence="12">Tetratricopeptide repeat protein</fullName>
    </submittedName>
</protein>
<dbReference type="PROSITE" id="PS50005">
    <property type="entry name" value="TPR"/>
    <property type="match status" value="2"/>
</dbReference>
<reference evidence="12 13" key="1">
    <citation type="submission" date="2023-02" db="EMBL/GenBank/DDBJ databases">
        <title>Dictyobacter halimunensis sp. nov., a new member of the class Ktedonobacteria from forest soil in a geothermal area.</title>
        <authorList>
            <person name="Rachmania M.K."/>
            <person name="Ningsih F."/>
            <person name="Sakai Y."/>
            <person name="Yabe S."/>
            <person name="Yokota A."/>
            <person name="Sjamsuridzal W."/>
        </authorList>
    </citation>
    <scope>NUCLEOTIDE SEQUENCE [LARGE SCALE GENOMIC DNA]</scope>
    <source>
        <strain evidence="12 13">S3.2.2.5</strain>
    </source>
</reference>
<feature type="repeat" description="TPR" evidence="10">
    <location>
        <begin position="800"/>
        <end position="833"/>
    </location>
</feature>
<dbReference type="SUPFAM" id="SSF47413">
    <property type="entry name" value="lambda repressor-like DNA-binding domains"/>
    <property type="match status" value="1"/>
</dbReference>
<dbReference type="NCBIfam" id="NF040586">
    <property type="entry name" value="FxSxx_TPR"/>
    <property type="match status" value="1"/>
</dbReference>
<dbReference type="CDD" id="cd00093">
    <property type="entry name" value="HTH_XRE"/>
    <property type="match status" value="1"/>
</dbReference>
<dbReference type="SMART" id="SM00028">
    <property type="entry name" value="TPR"/>
    <property type="match status" value="10"/>
</dbReference>
<keyword evidence="3" id="KW-0963">Cytoplasm</keyword>
<dbReference type="Pfam" id="PF13424">
    <property type="entry name" value="TPR_12"/>
    <property type="match status" value="4"/>
</dbReference>
<name>A0ABQ6FNL1_9CHLR</name>
<dbReference type="PANTHER" id="PTHR45783">
    <property type="entry name" value="KINESIN LIGHT CHAIN"/>
    <property type="match status" value="1"/>
</dbReference>
<dbReference type="Pfam" id="PF13374">
    <property type="entry name" value="TPR_10"/>
    <property type="match status" value="3"/>
</dbReference>
<evidence type="ECO:0000259" key="11">
    <source>
        <dbReference type="PROSITE" id="PS50943"/>
    </source>
</evidence>
<evidence type="ECO:0000256" key="6">
    <source>
        <dbReference type="ARBA" id="ARBA00022803"/>
    </source>
</evidence>
<evidence type="ECO:0000256" key="10">
    <source>
        <dbReference type="PROSITE-ProRule" id="PRU00339"/>
    </source>
</evidence>
<proteinExistence type="inferred from homology"/>
<keyword evidence="6 10" id="KW-0802">TPR repeat</keyword>
<comment type="similarity">
    <text evidence="2">Belongs to the kinesin light chain family.</text>
</comment>
<evidence type="ECO:0000256" key="5">
    <source>
        <dbReference type="ARBA" id="ARBA00022737"/>
    </source>
</evidence>
<evidence type="ECO:0000313" key="12">
    <source>
        <dbReference type="EMBL" id="GLV55814.1"/>
    </source>
</evidence>
<comment type="subcellular location">
    <subcellularLocation>
        <location evidence="1">Cytoplasm</location>
        <location evidence="1">Cytoskeleton</location>
    </subcellularLocation>
</comment>
<accession>A0ABQ6FNL1</accession>
<keyword evidence="4" id="KW-0493">Microtubule</keyword>
<sequence>MQKEPWHQRLRHERISRNWRQSDLAEQLGVAITTVQHWERGRHLPSAYFRVKLSALFGNSMQEVNVEDTLLSPILVTSKEADADDVDNKSPKERALWTVPYTRNPYFTGREYLLDQLFHQFAPPSANQPAFLRRAILTQIQAIKGLGGIGKTQIAIEFAYRCLEQGRYIHTLWVVASSEETIQKSFVELTALLPEMVTQGMTDQRKLVAAALLWLEQCEQPWLLIFDNADALPIVQPYLPRHGNGCILLTTRAQATGSLAPSLEVELMEQHEAIYFLRRRAQRCVDGSPQEIEEARTIVETLARFPLALDQAGAYIDETKCSFRDYLQIYQERHYALLSRRGMQITSYPESVATTWSLSFTQIKQANPAAADLLRLCACLAPDHIPEELFTEGASYWPPALRQATADRFAFNQLLQTLLAFSLVTRCSEGHFLGIHRLVQVIQMEQMTPQEQRQWATCAVLAIYAIFPHDPEHDVSSWPQCLRYLEQAYACSQLIQRHHILLPEAAEVLHRIATYLRERAFYPLAEPLYQQAIQIREKQGGAEHLDVAASLHGLAKVYRLQDRYAQAGPLYERALRIREQQVGVEHPLVADSVHDLADLSRGQGKFADAEQLYERALCIRERQLGTEHPQVANTLNNLAILYENQGKFADAERLNRRALYIREQSLGAEHPLVAVSLNNLAILFHRQKNYTEAEHFYRQAFHIWEQQIGSEHPLVAASLNNLAILFHRQENYAEAEHFYRQAFHIWEQQIGSEHPLIATSLYNLAIFYSCQGKYAEAEPLCEKALAIREQQVGVEHPDLATFLNGLAHVYIRQGKYTQAEPLFQRAIHLCTLELDYPKVAYPLDGVAANCCNGQGNCTDVRPLHTRTLSIWEQQVGPEYPEVAYPLSGLARLYREQGKNTEAEALYTSGLHIRERLLGSEHLETAALLHEFAGFQHTCGKYGEAVVLYQRALTICEQALGCAHAKTIDVRQCLQAVLSELSE</sequence>
<organism evidence="12 13">
    <name type="scientific">Dictyobacter halimunensis</name>
    <dbReference type="NCBI Taxonomy" id="3026934"/>
    <lineage>
        <taxon>Bacteria</taxon>
        <taxon>Bacillati</taxon>
        <taxon>Chloroflexota</taxon>
        <taxon>Ktedonobacteria</taxon>
        <taxon>Ktedonobacterales</taxon>
        <taxon>Dictyobacteraceae</taxon>
        <taxon>Dictyobacter</taxon>
    </lineage>
</organism>
<evidence type="ECO:0000256" key="2">
    <source>
        <dbReference type="ARBA" id="ARBA00009622"/>
    </source>
</evidence>
<dbReference type="InterPro" id="IPR027417">
    <property type="entry name" value="P-loop_NTPase"/>
</dbReference>
<dbReference type="InterPro" id="IPR002151">
    <property type="entry name" value="Kinesin_light"/>
</dbReference>
<dbReference type="RefSeq" id="WP_338250510.1">
    <property type="nucleotide sequence ID" value="NZ_BSRI01000001.1"/>
</dbReference>
<dbReference type="Gene3D" id="1.25.40.10">
    <property type="entry name" value="Tetratricopeptide repeat domain"/>
    <property type="match status" value="3"/>
</dbReference>
<evidence type="ECO:0000313" key="13">
    <source>
        <dbReference type="Proteomes" id="UP001344906"/>
    </source>
</evidence>
<dbReference type="InterPro" id="IPR011990">
    <property type="entry name" value="TPR-like_helical_dom_sf"/>
</dbReference>
<evidence type="ECO:0000256" key="4">
    <source>
        <dbReference type="ARBA" id="ARBA00022701"/>
    </source>
</evidence>
<keyword evidence="8" id="KW-0505">Motor protein</keyword>
<evidence type="ECO:0000256" key="1">
    <source>
        <dbReference type="ARBA" id="ARBA00004245"/>
    </source>
</evidence>
<keyword evidence="5" id="KW-0677">Repeat</keyword>
<feature type="domain" description="HTH cro/C1-type" evidence="11">
    <location>
        <begin position="10"/>
        <end position="64"/>
    </location>
</feature>
<dbReference type="SUPFAM" id="SSF52540">
    <property type="entry name" value="P-loop containing nucleoside triphosphate hydrolases"/>
    <property type="match status" value="1"/>
</dbReference>
<dbReference type="InterPro" id="IPR019734">
    <property type="entry name" value="TPR_rpt"/>
</dbReference>
<keyword evidence="13" id="KW-1185">Reference proteome</keyword>
<comment type="caution">
    <text evidence="12">The sequence shown here is derived from an EMBL/GenBank/DDBJ whole genome shotgun (WGS) entry which is preliminary data.</text>
</comment>
<gene>
    <name evidence="12" type="ORF">KDH_26580</name>
</gene>
<dbReference type="EMBL" id="BSRI01000001">
    <property type="protein sequence ID" value="GLV55814.1"/>
    <property type="molecule type" value="Genomic_DNA"/>
</dbReference>
<dbReference type="PANTHER" id="PTHR45783:SF3">
    <property type="entry name" value="KINESIN LIGHT CHAIN"/>
    <property type="match status" value="1"/>
</dbReference>